<evidence type="ECO:0000313" key="2">
    <source>
        <dbReference type="EMBL" id="KKL68290.1"/>
    </source>
</evidence>
<feature type="transmembrane region" description="Helical" evidence="1">
    <location>
        <begin position="121"/>
        <end position="140"/>
    </location>
</feature>
<dbReference type="InterPro" id="IPR013783">
    <property type="entry name" value="Ig-like_fold"/>
</dbReference>
<proteinExistence type="predicted"/>
<dbReference type="InterPro" id="IPR036116">
    <property type="entry name" value="FN3_sf"/>
</dbReference>
<gene>
    <name evidence="2" type="ORF">LCGC14_2126450</name>
</gene>
<keyword evidence="1" id="KW-0812">Transmembrane</keyword>
<dbReference type="Gene3D" id="2.60.40.10">
    <property type="entry name" value="Immunoglobulins"/>
    <property type="match status" value="1"/>
</dbReference>
<dbReference type="SUPFAM" id="SSF49265">
    <property type="entry name" value="Fibronectin type III"/>
    <property type="match status" value="1"/>
</dbReference>
<accession>A0A0F9GFU3</accession>
<dbReference type="AlphaFoldDB" id="A0A0F9GFU3"/>
<sequence length="146" mass="15900">MKRRWLLIVGLAVALIVSVGLEARAQTTRTVELAWDASPTAGVSYNVYRSEVVGGCALVPPDVTCTKLNPTPVLVLTFTNLAVPVNSIHFYTVKAVRNTIESVPSNEVVVDLTAPAPPSNLRLIAILLAGLGLLLLLFFWRRHERN</sequence>
<evidence type="ECO:0008006" key="3">
    <source>
        <dbReference type="Google" id="ProtNLM"/>
    </source>
</evidence>
<protein>
    <recommendedName>
        <fullName evidence="3">Fibronectin type-III domain-containing protein</fullName>
    </recommendedName>
</protein>
<keyword evidence="1" id="KW-1133">Transmembrane helix</keyword>
<name>A0A0F9GFU3_9ZZZZ</name>
<reference evidence="2" key="1">
    <citation type="journal article" date="2015" name="Nature">
        <title>Complex archaea that bridge the gap between prokaryotes and eukaryotes.</title>
        <authorList>
            <person name="Spang A."/>
            <person name="Saw J.H."/>
            <person name="Jorgensen S.L."/>
            <person name="Zaremba-Niedzwiedzka K."/>
            <person name="Martijn J."/>
            <person name="Lind A.E."/>
            <person name="van Eijk R."/>
            <person name="Schleper C."/>
            <person name="Guy L."/>
            <person name="Ettema T.J."/>
        </authorList>
    </citation>
    <scope>NUCLEOTIDE SEQUENCE</scope>
</reference>
<keyword evidence="1" id="KW-0472">Membrane</keyword>
<dbReference type="EMBL" id="LAZR01026576">
    <property type="protein sequence ID" value="KKL68290.1"/>
    <property type="molecule type" value="Genomic_DNA"/>
</dbReference>
<evidence type="ECO:0000256" key="1">
    <source>
        <dbReference type="SAM" id="Phobius"/>
    </source>
</evidence>
<organism evidence="2">
    <name type="scientific">marine sediment metagenome</name>
    <dbReference type="NCBI Taxonomy" id="412755"/>
    <lineage>
        <taxon>unclassified sequences</taxon>
        <taxon>metagenomes</taxon>
        <taxon>ecological metagenomes</taxon>
    </lineage>
</organism>
<comment type="caution">
    <text evidence="2">The sequence shown here is derived from an EMBL/GenBank/DDBJ whole genome shotgun (WGS) entry which is preliminary data.</text>
</comment>